<dbReference type="InterPro" id="IPR053063">
    <property type="entry name" value="PWWP_domain_containing_PDP"/>
</dbReference>
<gene>
    <name evidence="3" type="ORF">MANES_14G065400v8</name>
</gene>
<dbReference type="OrthoDB" id="21615at2759"/>
<dbReference type="PANTHER" id="PTHR42851">
    <property type="entry name" value="ALDOLASE-RELATED"/>
    <property type="match status" value="1"/>
</dbReference>
<dbReference type="Gramene" id="Manes.14G065400.1.v8.1">
    <property type="protein sequence ID" value="Manes.14G065400.1.v8.1.CDS.1"/>
    <property type="gene ID" value="Manes.14G065400.v8.1"/>
</dbReference>
<reference evidence="4" key="1">
    <citation type="journal article" date="2016" name="Nat. Biotechnol.">
        <title>Sequencing wild and cultivated cassava and related species reveals extensive interspecific hybridization and genetic diversity.</title>
        <authorList>
            <person name="Bredeson J.V."/>
            <person name="Lyons J.B."/>
            <person name="Prochnik S.E."/>
            <person name="Wu G.A."/>
            <person name="Ha C.M."/>
            <person name="Edsinger-Gonzales E."/>
            <person name="Grimwood J."/>
            <person name="Schmutz J."/>
            <person name="Rabbi I.Y."/>
            <person name="Egesi C."/>
            <person name="Nauluvula P."/>
            <person name="Lebot V."/>
            <person name="Ndunguru J."/>
            <person name="Mkamilo G."/>
            <person name="Bart R.S."/>
            <person name="Setter T.L."/>
            <person name="Gleadow R.M."/>
            <person name="Kulakow P."/>
            <person name="Ferguson M.E."/>
            <person name="Rounsley S."/>
            <person name="Rokhsar D.S."/>
        </authorList>
    </citation>
    <scope>NUCLEOTIDE SEQUENCE [LARGE SCALE GENOMIC DNA]</scope>
    <source>
        <strain evidence="4">cv. AM560-2</strain>
    </source>
</reference>
<feature type="region of interest" description="Disordered" evidence="1">
    <location>
        <begin position="732"/>
        <end position="774"/>
    </location>
</feature>
<feature type="compositionally biased region" description="Basic and acidic residues" evidence="1">
    <location>
        <begin position="690"/>
        <end position="716"/>
    </location>
</feature>
<dbReference type="CDD" id="cd05162">
    <property type="entry name" value="PWWP"/>
    <property type="match status" value="1"/>
</dbReference>
<feature type="region of interest" description="Disordered" evidence="1">
    <location>
        <begin position="865"/>
        <end position="930"/>
    </location>
</feature>
<dbReference type="EMBL" id="CM004400">
    <property type="protein sequence ID" value="OAY30868.1"/>
    <property type="molecule type" value="Genomic_DNA"/>
</dbReference>
<dbReference type="SUPFAM" id="SSF63748">
    <property type="entry name" value="Tudor/PWWP/MBT"/>
    <property type="match status" value="1"/>
</dbReference>
<comment type="caution">
    <text evidence="3">The sequence shown here is derived from an EMBL/GenBank/DDBJ whole genome shotgun (WGS) entry which is preliminary data.</text>
</comment>
<feature type="compositionally biased region" description="Polar residues" evidence="1">
    <location>
        <begin position="755"/>
        <end position="766"/>
    </location>
</feature>
<dbReference type="Gene3D" id="2.30.30.140">
    <property type="match status" value="1"/>
</dbReference>
<accession>A0A2C9UJM1</accession>
<keyword evidence="4" id="KW-1185">Reference proteome</keyword>
<sequence>MDNHKTPETLEVKLPDVKTLKAQNPDSMNLEAASGLSKLFGSSENSAVVESNFEVPVEENEKDNVELMNKCDGLEAQNSDASDSVDTVVAADVNNVGIEKASFLDDGIDGAIEKGKDSTLVELNENLVALGIILCEEVEVENSVKDEELKEDEELGFSDPVPGRKLEVCGGNISLYVDFSDSLSRVNFNNLKDMDGSGLFVSQKESKEMGDEEMEELTSKFLIGDIVWVKTKNQSWWPGKIYDPLDAGKYAMGEKQRNCRLVGHLGSSHVAWCLPSQLKPFHESFEQMTGRNKARSFLRAVDKAADEFGKCLKLEITCPCIREKVQQSSSIVEIPERVSLPESRFGEFSCSQVEPMKFLVQIKILAQAISNLDMLELTVAKSFLSAFYQSIGHSQLPMEQLWESTDHHEKSGDKLMAKSQIDAQVGGRNSGPAKGESQSIEDVVLLQKKNKDLATISGADLDTMADICKGNLLEGNGAPNDLASNSSKRKRKRCFEVKVEGEEVSLSASPSKEKMCILGSPTMVERSSELRERKKSKYLTYPYINWEHKDMPSDTEDPKAQKASQEKEGEKADAGQFVGSLLFSKSNATRFQKKWFNKFIVRNDASSNPDLINASVATLLSKLCFTAVDCLYPTESKNFDLIEWFFSRFRISVFHDESIYEMHCKNVMGSSNEALLGKDTQETSQTLSDVKTEQKMQKKKNENSARSKTKSLDRLSDVNVNMATDGLFVKHSCEMDPPTLNGKSGSKKKKKKQGRNPTDLHTNKTANIPDLNGNGTTTNLWVENSEQTSHVELEPNVREKPVDVNLNNATPTLLVDLQVTGPFSINAIPEQSMREEKITVSVPTSNGNSAVPSLLANGPSFIGSLAAEGKHSPKKRKRKDKSTSERATVVASVAGLDGNPAEPSVLAESEKRGRKKGASSRKPRKKSIARVPDINMNYNNANGEAPGTALLLTFTPGASLPSKEVLVATFGRFGSLKESEMQLSKDSGTAQVVFVRSIDAAEAVRSLEKCSPFGATLTNYQLHLLSTGAATEGFRTPANSYGSMPIPAEAPPIDFIRQNLEMMTSMLEKSGDNLSLEMRAKLETEIKGLLKKVTSMPSSSSS</sequence>
<dbReference type="Proteomes" id="UP000091857">
    <property type="component" value="Chromosome 14"/>
</dbReference>
<proteinExistence type="predicted"/>
<feature type="region of interest" description="Disordered" evidence="1">
    <location>
        <begin position="549"/>
        <end position="572"/>
    </location>
</feature>
<feature type="domain" description="PWWP" evidence="2">
    <location>
        <begin position="223"/>
        <end position="284"/>
    </location>
</feature>
<feature type="region of interest" description="Disordered" evidence="1">
    <location>
        <begin position="675"/>
        <end position="716"/>
    </location>
</feature>
<protein>
    <recommendedName>
        <fullName evidence="2">PWWP domain-containing protein</fullName>
    </recommendedName>
</protein>
<dbReference type="PROSITE" id="PS50812">
    <property type="entry name" value="PWWP"/>
    <property type="match status" value="1"/>
</dbReference>
<organism evidence="3 4">
    <name type="scientific">Manihot esculenta</name>
    <name type="common">Cassava</name>
    <name type="synonym">Jatropha manihot</name>
    <dbReference type="NCBI Taxonomy" id="3983"/>
    <lineage>
        <taxon>Eukaryota</taxon>
        <taxon>Viridiplantae</taxon>
        <taxon>Streptophyta</taxon>
        <taxon>Embryophyta</taxon>
        <taxon>Tracheophyta</taxon>
        <taxon>Spermatophyta</taxon>
        <taxon>Magnoliopsida</taxon>
        <taxon>eudicotyledons</taxon>
        <taxon>Gunneridae</taxon>
        <taxon>Pentapetalae</taxon>
        <taxon>rosids</taxon>
        <taxon>fabids</taxon>
        <taxon>Malpighiales</taxon>
        <taxon>Euphorbiaceae</taxon>
        <taxon>Crotonoideae</taxon>
        <taxon>Manihoteae</taxon>
        <taxon>Manihot</taxon>
    </lineage>
</organism>
<evidence type="ECO:0000313" key="3">
    <source>
        <dbReference type="EMBL" id="OAY30868.1"/>
    </source>
</evidence>
<dbReference type="InterPro" id="IPR000313">
    <property type="entry name" value="PWWP_dom"/>
</dbReference>
<evidence type="ECO:0000256" key="1">
    <source>
        <dbReference type="SAM" id="MobiDB-lite"/>
    </source>
</evidence>
<dbReference type="Pfam" id="PF00855">
    <property type="entry name" value="PWWP"/>
    <property type="match status" value="1"/>
</dbReference>
<dbReference type="STRING" id="3983.A0A2C9UJM1"/>
<dbReference type="AlphaFoldDB" id="A0A2C9UJM1"/>
<dbReference type="PANTHER" id="PTHR42851:SF8">
    <property type="entry name" value="PWWP DOMAIN-CONTAINING PROTEIN"/>
    <property type="match status" value="1"/>
</dbReference>
<evidence type="ECO:0000259" key="2">
    <source>
        <dbReference type="PROSITE" id="PS50812"/>
    </source>
</evidence>
<evidence type="ECO:0000313" key="4">
    <source>
        <dbReference type="Proteomes" id="UP000091857"/>
    </source>
</evidence>
<name>A0A2C9UJM1_MANES</name>
<feature type="compositionally biased region" description="Basic residues" evidence="1">
    <location>
        <begin position="745"/>
        <end position="754"/>
    </location>
</feature>
<feature type="compositionally biased region" description="Basic residues" evidence="1">
    <location>
        <begin position="912"/>
        <end position="928"/>
    </location>
</feature>
<dbReference type="SMART" id="SM00293">
    <property type="entry name" value="PWWP"/>
    <property type="match status" value="1"/>
</dbReference>